<dbReference type="AlphaFoldDB" id="A0A9P6CSV9"/>
<evidence type="ECO:0000313" key="8">
    <source>
        <dbReference type="EMBL" id="KAF9472465.1"/>
    </source>
</evidence>
<dbReference type="InterPro" id="IPR047021">
    <property type="entry name" value="REXO1/3/4-like"/>
</dbReference>
<dbReference type="Proteomes" id="UP000807469">
    <property type="component" value="Unassembled WGS sequence"/>
</dbReference>
<dbReference type="SUPFAM" id="SSF53098">
    <property type="entry name" value="Ribonuclease H-like"/>
    <property type="match status" value="1"/>
</dbReference>
<dbReference type="PANTHER" id="PTHR12801:SF45">
    <property type="entry name" value="RNA EXONUCLEASE 4"/>
    <property type="match status" value="1"/>
</dbReference>
<dbReference type="GO" id="GO:0005634">
    <property type="term" value="C:nucleus"/>
    <property type="evidence" value="ECO:0007669"/>
    <property type="project" value="TreeGrafter"/>
</dbReference>
<evidence type="ECO:0000256" key="5">
    <source>
        <dbReference type="ARBA" id="ARBA00025599"/>
    </source>
</evidence>
<dbReference type="InterPro" id="IPR013520">
    <property type="entry name" value="Ribonucl_H"/>
</dbReference>
<dbReference type="InterPro" id="IPR012337">
    <property type="entry name" value="RNaseH-like_sf"/>
</dbReference>
<dbReference type="Pfam" id="PF00929">
    <property type="entry name" value="RNase_T"/>
    <property type="match status" value="1"/>
</dbReference>
<organism evidence="8 9">
    <name type="scientific">Pholiota conissans</name>
    <dbReference type="NCBI Taxonomy" id="109636"/>
    <lineage>
        <taxon>Eukaryota</taxon>
        <taxon>Fungi</taxon>
        <taxon>Dikarya</taxon>
        <taxon>Basidiomycota</taxon>
        <taxon>Agaricomycotina</taxon>
        <taxon>Agaricomycetes</taxon>
        <taxon>Agaricomycetidae</taxon>
        <taxon>Agaricales</taxon>
        <taxon>Agaricineae</taxon>
        <taxon>Strophariaceae</taxon>
        <taxon>Pholiota</taxon>
    </lineage>
</organism>
<comment type="function">
    <text evidence="5">Exoribonuclease involved in ribosome biosynthesis. Involved in the processing of ITS1, the internal transcribed spacer localized between the 18S and 5.8S rRNAs.</text>
</comment>
<sequence>MNLPSTRKDNEEISTSFGSTYTTSPGLLAFGQQTNSEEVRVSFPPEDTSWRSIYSPEKSFRYIGIGVVNVYIGTMKFRDKSEAIPMVARVSLIDYRGRLLFDSYIRPTHLVEDYRQAQTGLSYDHLCNAPSFVDVQKRIAAYIQDKIIVGHRVWIFLAVLGLSHPALHTRDLALFRPMRKKLGSRVVVELSTLVKVFMARDVGLQYEDSAEFSRAAMDLFRSCQEIFEDIITAGQWPCDLPPERFAEHYS</sequence>
<evidence type="ECO:0000256" key="4">
    <source>
        <dbReference type="ARBA" id="ARBA00022839"/>
    </source>
</evidence>
<dbReference type="OrthoDB" id="8191639at2759"/>
<reference evidence="8" key="1">
    <citation type="submission" date="2020-11" db="EMBL/GenBank/DDBJ databases">
        <authorList>
            <consortium name="DOE Joint Genome Institute"/>
            <person name="Ahrendt S."/>
            <person name="Riley R."/>
            <person name="Andreopoulos W."/>
            <person name="Labutti K."/>
            <person name="Pangilinan J."/>
            <person name="Ruiz-Duenas F.J."/>
            <person name="Barrasa J.M."/>
            <person name="Sanchez-Garcia M."/>
            <person name="Camarero S."/>
            <person name="Miyauchi S."/>
            <person name="Serrano A."/>
            <person name="Linde D."/>
            <person name="Babiker R."/>
            <person name="Drula E."/>
            <person name="Ayuso-Fernandez I."/>
            <person name="Pacheco R."/>
            <person name="Padilla G."/>
            <person name="Ferreira P."/>
            <person name="Barriuso J."/>
            <person name="Kellner H."/>
            <person name="Castanera R."/>
            <person name="Alfaro M."/>
            <person name="Ramirez L."/>
            <person name="Pisabarro A.G."/>
            <person name="Kuo A."/>
            <person name="Tritt A."/>
            <person name="Lipzen A."/>
            <person name="He G."/>
            <person name="Yan M."/>
            <person name="Ng V."/>
            <person name="Cullen D."/>
            <person name="Martin F."/>
            <person name="Rosso M.-N."/>
            <person name="Henrissat B."/>
            <person name="Hibbett D."/>
            <person name="Martinez A.T."/>
            <person name="Grigoriev I.V."/>
        </authorList>
    </citation>
    <scope>NUCLEOTIDE SEQUENCE</scope>
    <source>
        <strain evidence="8">CIRM-BRFM 674</strain>
    </source>
</reference>
<name>A0A9P6CSV9_9AGAR</name>
<dbReference type="GO" id="GO:0006364">
    <property type="term" value="P:rRNA processing"/>
    <property type="evidence" value="ECO:0007669"/>
    <property type="project" value="UniProtKB-KW"/>
</dbReference>
<feature type="domain" description="Exonuclease" evidence="7">
    <location>
        <begin position="61"/>
        <end position="229"/>
    </location>
</feature>
<protein>
    <recommendedName>
        <fullName evidence="7">Exonuclease domain-containing protein</fullName>
    </recommendedName>
</protein>
<gene>
    <name evidence="8" type="ORF">BDN70DRAFT_475826</name>
</gene>
<dbReference type="SMART" id="SM00479">
    <property type="entry name" value="EXOIII"/>
    <property type="match status" value="1"/>
</dbReference>
<keyword evidence="3" id="KW-0378">Hydrolase</keyword>
<proteinExistence type="predicted"/>
<comment type="caution">
    <text evidence="8">The sequence shown here is derived from an EMBL/GenBank/DDBJ whole genome shotgun (WGS) entry which is preliminary data.</text>
</comment>
<feature type="region of interest" description="Disordered" evidence="6">
    <location>
        <begin position="1"/>
        <end position="20"/>
    </location>
</feature>
<keyword evidence="2" id="KW-0540">Nuclease</keyword>
<dbReference type="InterPro" id="IPR036397">
    <property type="entry name" value="RNaseH_sf"/>
</dbReference>
<evidence type="ECO:0000256" key="1">
    <source>
        <dbReference type="ARBA" id="ARBA00022552"/>
    </source>
</evidence>
<evidence type="ECO:0000259" key="7">
    <source>
        <dbReference type="SMART" id="SM00479"/>
    </source>
</evidence>
<dbReference type="GO" id="GO:0004527">
    <property type="term" value="F:exonuclease activity"/>
    <property type="evidence" value="ECO:0007669"/>
    <property type="project" value="UniProtKB-KW"/>
</dbReference>
<dbReference type="Gene3D" id="3.30.420.10">
    <property type="entry name" value="Ribonuclease H-like superfamily/Ribonuclease H"/>
    <property type="match status" value="1"/>
</dbReference>
<evidence type="ECO:0000256" key="3">
    <source>
        <dbReference type="ARBA" id="ARBA00022801"/>
    </source>
</evidence>
<evidence type="ECO:0000256" key="2">
    <source>
        <dbReference type="ARBA" id="ARBA00022722"/>
    </source>
</evidence>
<dbReference type="GO" id="GO:0003676">
    <property type="term" value="F:nucleic acid binding"/>
    <property type="evidence" value="ECO:0007669"/>
    <property type="project" value="InterPro"/>
</dbReference>
<keyword evidence="9" id="KW-1185">Reference proteome</keyword>
<keyword evidence="4" id="KW-0269">Exonuclease</keyword>
<accession>A0A9P6CSV9</accession>
<dbReference type="PANTHER" id="PTHR12801">
    <property type="entry name" value="RNA EXONUCLEASE REXO1 / RECO3 FAMILY MEMBER-RELATED"/>
    <property type="match status" value="1"/>
</dbReference>
<keyword evidence="1" id="KW-0698">rRNA processing</keyword>
<feature type="compositionally biased region" description="Basic and acidic residues" evidence="6">
    <location>
        <begin position="1"/>
        <end position="11"/>
    </location>
</feature>
<dbReference type="EMBL" id="MU155532">
    <property type="protein sequence ID" value="KAF9472465.1"/>
    <property type="molecule type" value="Genomic_DNA"/>
</dbReference>
<evidence type="ECO:0000256" key="6">
    <source>
        <dbReference type="SAM" id="MobiDB-lite"/>
    </source>
</evidence>
<evidence type="ECO:0000313" key="9">
    <source>
        <dbReference type="Proteomes" id="UP000807469"/>
    </source>
</evidence>